<dbReference type="SUPFAM" id="SSF48371">
    <property type="entry name" value="ARM repeat"/>
    <property type="match status" value="1"/>
</dbReference>
<dbReference type="GO" id="GO:0005524">
    <property type="term" value="F:ATP binding"/>
    <property type="evidence" value="ECO:0007669"/>
    <property type="project" value="InterPro"/>
</dbReference>
<organism evidence="2 3">
    <name type="scientific">Streblomastix strix</name>
    <dbReference type="NCBI Taxonomy" id="222440"/>
    <lineage>
        <taxon>Eukaryota</taxon>
        <taxon>Metamonada</taxon>
        <taxon>Preaxostyla</taxon>
        <taxon>Oxymonadida</taxon>
        <taxon>Streblomastigidae</taxon>
        <taxon>Streblomastix</taxon>
    </lineage>
</organism>
<dbReference type="SUPFAM" id="SSF56112">
    <property type="entry name" value="Protein kinase-like (PK-like)"/>
    <property type="match status" value="1"/>
</dbReference>
<dbReference type="Gene3D" id="1.25.10.10">
    <property type="entry name" value="Leucine-rich Repeat Variant"/>
    <property type="match status" value="2"/>
</dbReference>
<comment type="caution">
    <text evidence="2">The sequence shown here is derived from an EMBL/GenBank/DDBJ whole genome shotgun (WGS) entry which is preliminary data.</text>
</comment>
<dbReference type="Proteomes" id="UP000324800">
    <property type="component" value="Unassembled WGS sequence"/>
</dbReference>
<dbReference type="AlphaFoldDB" id="A0A5J4WPE3"/>
<accession>A0A5J4WPE3</accession>
<dbReference type="Gene3D" id="1.10.510.10">
    <property type="entry name" value="Transferase(Phosphotransferase) domain 1"/>
    <property type="match status" value="1"/>
</dbReference>
<name>A0A5J4WPE3_9EUKA</name>
<feature type="domain" description="Protein kinase" evidence="1">
    <location>
        <begin position="1"/>
        <end position="185"/>
    </location>
</feature>
<dbReference type="EMBL" id="SNRW01001460">
    <property type="protein sequence ID" value="KAA6396305.1"/>
    <property type="molecule type" value="Genomic_DNA"/>
</dbReference>
<dbReference type="InterPro" id="IPR011989">
    <property type="entry name" value="ARM-like"/>
</dbReference>
<sequence>MASYSGKFEEGNILHIAYERVPIINIETFIENEKQIKTVIDEQKLLDLSAQGILTLAFLHKHKISHRKISLHNIFMKNDNTIIIGLVDILNKKHLEEPEANIELEQLKQKDIQCLGDILYQISELHKLPDQFNENLKEEKDQSQIQIPFKRLSESSPLRQLIISLLINDPEQQLTIFEILERPEIQERIKSWIDSPIHAPLTQSGFQVKEQFISYRAYLARLLVDVAGQSTDYKLSVARRGEFIELASILQWAREQSKEYSRPLQEWVCEIVESLVEENSKAVEIGFRTEIVKQLQDLLDFVLPMNEIKFVHVNSLKNFTTFGNYEDTQLMFQMRIPQSIIKLIKHPNQYVSEKITVTLANIVNYTSNMSEEPNQHPYFETFIRDGVISAMYNDAVVAGQSDKIKNTASYALAWLFNGQLLPDDMKNEIVLQLKAGVKGNEKIPQKNSSSALADIAIFQGNHELLLNNILIEDLVHIIISDDNVGLRLNILNLLLALLKLGTERTQGIVIQQIPIDKIKEIVRDQHQNIKQKAYLVLSWISSRPQMIEFEEIKKNLKNKSLEDRTEMAWDGLLFEFSEIIHDIRGNIEDKGGLLMLVCDCAKSLINQNYEYIPLIVEEENGLIDNLFQLYEVIPPEMVTGEFTYVLISIIYALKYEQRFFMKKEKYVKPLIHLTESKFEDVRFDITHFMSHILTQFEENGDIQQQDKTLQRILNTGGLDKIVKLFQDETLENKTTKIHIAIIIASYYKAMKVPDEYRERVISTLKETPDEDDAVIVRLSAFSLVKLAECEDNVSDIASGNIETLLRKFISRNNLETANMGMILALNLLYHGSDQIKQKVRDAAPWNFIREWMVGDHDIKVKETAKLLNEWLYIFL</sequence>
<evidence type="ECO:0000313" key="2">
    <source>
        <dbReference type="EMBL" id="KAA6396305.1"/>
    </source>
</evidence>
<dbReference type="PROSITE" id="PS50011">
    <property type="entry name" value="PROTEIN_KINASE_DOM"/>
    <property type="match status" value="1"/>
</dbReference>
<evidence type="ECO:0000259" key="1">
    <source>
        <dbReference type="PROSITE" id="PS50011"/>
    </source>
</evidence>
<proteinExistence type="predicted"/>
<dbReference type="InterPro" id="IPR011009">
    <property type="entry name" value="Kinase-like_dom_sf"/>
</dbReference>
<dbReference type="InterPro" id="IPR016024">
    <property type="entry name" value="ARM-type_fold"/>
</dbReference>
<protein>
    <recommendedName>
        <fullName evidence="1">Protein kinase domain-containing protein</fullName>
    </recommendedName>
</protein>
<dbReference type="Gene3D" id="3.30.200.20">
    <property type="entry name" value="Phosphorylase Kinase, domain 1"/>
    <property type="match status" value="1"/>
</dbReference>
<dbReference type="GO" id="GO:0004672">
    <property type="term" value="F:protein kinase activity"/>
    <property type="evidence" value="ECO:0007669"/>
    <property type="project" value="InterPro"/>
</dbReference>
<evidence type="ECO:0000313" key="3">
    <source>
        <dbReference type="Proteomes" id="UP000324800"/>
    </source>
</evidence>
<gene>
    <name evidence="2" type="ORF">EZS28_008168</name>
</gene>
<dbReference type="InterPro" id="IPR000719">
    <property type="entry name" value="Prot_kinase_dom"/>
</dbReference>
<reference evidence="2 3" key="1">
    <citation type="submission" date="2019-03" db="EMBL/GenBank/DDBJ databases">
        <title>Single cell metagenomics reveals metabolic interactions within the superorganism composed of flagellate Streblomastix strix and complex community of Bacteroidetes bacteria on its surface.</title>
        <authorList>
            <person name="Treitli S.C."/>
            <person name="Kolisko M."/>
            <person name="Husnik F."/>
            <person name="Keeling P."/>
            <person name="Hampl V."/>
        </authorList>
    </citation>
    <scope>NUCLEOTIDE SEQUENCE [LARGE SCALE GENOMIC DNA]</scope>
    <source>
        <strain evidence="2">ST1C</strain>
    </source>
</reference>